<evidence type="ECO:0000313" key="4">
    <source>
        <dbReference type="Proteomes" id="UP001203338"/>
    </source>
</evidence>
<gene>
    <name evidence="3" type="ORF">M3P05_03900</name>
</gene>
<feature type="signal peptide" evidence="1">
    <location>
        <begin position="1"/>
        <end position="23"/>
    </location>
</feature>
<dbReference type="NCBIfam" id="NF041384">
    <property type="entry name" value="YHS_seleno_dom"/>
    <property type="match status" value="1"/>
</dbReference>
<evidence type="ECO:0000259" key="2">
    <source>
        <dbReference type="Pfam" id="PF04945"/>
    </source>
</evidence>
<dbReference type="RefSeq" id="WP_249697952.1">
    <property type="nucleotide sequence ID" value="NZ_JAMFLX010000004.1"/>
</dbReference>
<feature type="chain" id="PRO_5046467002" evidence="1">
    <location>
        <begin position="24"/>
        <end position="151"/>
    </location>
</feature>
<dbReference type="Pfam" id="PF04945">
    <property type="entry name" value="YHS"/>
    <property type="match status" value="1"/>
</dbReference>
<protein>
    <submittedName>
        <fullName evidence="3">YHS domain-containing protein</fullName>
    </submittedName>
</protein>
<organism evidence="3 4">
    <name type="scientific">Parendozoicomonas callyspongiae</name>
    <dbReference type="NCBI Taxonomy" id="2942213"/>
    <lineage>
        <taxon>Bacteria</taxon>
        <taxon>Pseudomonadati</taxon>
        <taxon>Pseudomonadota</taxon>
        <taxon>Gammaproteobacteria</taxon>
        <taxon>Oceanospirillales</taxon>
        <taxon>Endozoicomonadaceae</taxon>
        <taxon>Parendozoicomonas</taxon>
    </lineage>
</organism>
<dbReference type="EMBL" id="JAMFLX010000004">
    <property type="protein sequence ID" value="MCL6269085.1"/>
    <property type="molecule type" value="Genomic_DNA"/>
</dbReference>
<evidence type="ECO:0000313" key="3">
    <source>
        <dbReference type="EMBL" id="MCL6269085.1"/>
    </source>
</evidence>
<dbReference type="Proteomes" id="UP001203338">
    <property type="component" value="Unassembled WGS sequence"/>
</dbReference>
<evidence type="ECO:0000256" key="1">
    <source>
        <dbReference type="SAM" id="SignalP"/>
    </source>
</evidence>
<feature type="domain" description="YHS" evidence="2">
    <location>
        <begin position="44"/>
        <end position="90"/>
    </location>
</feature>
<keyword evidence="1" id="KW-0732">Signal</keyword>
<reference evidence="3 4" key="1">
    <citation type="submission" date="2022-05" db="EMBL/GenBank/DDBJ databases">
        <authorList>
            <person name="Park J.-S."/>
        </authorList>
    </citation>
    <scope>NUCLEOTIDE SEQUENCE [LARGE SCALE GENOMIC DNA]</scope>
    <source>
        <strain evidence="3 4">2012CJ34-2</strain>
    </source>
</reference>
<proteinExistence type="predicted"/>
<name>A0ABT0PCI4_9GAMM</name>
<dbReference type="InterPro" id="IPR007029">
    <property type="entry name" value="YHS_dom"/>
</dbReference>
<sequence length="151" mass="16965">MLKRFAALICLTLGLGVSQASLADVIYTGGWFGGNKAVGGYDTVSYFTEGKPVEGKDQFTYEWSGAKWQFSSQTNLDKFKKDPRKYAPQYGGHCSWAVAAKDTLVEGNPKYWKIVDDKLYLNYDKSVQDTWLTNIPGFIAKADKNWPDLNK</sequence>
<comment type="caution">
    <text evidence="3">The sequence shown here is derived from an EMBL/GenBank/DDBJ whole genome shotgun (WGS) entry which is preliminary data.</text>
</comment>
<keyword evidence="4" id="KW-1185">Reference proteome</keyword>
<accession>A0ABT0PCI4</accession>